<protein>
    <submittedName>
        <fullName evidence="4">Leader peptidase (Prepilin peptidase)/N-methyltransferase</fullName>
    </submittedName>
</protein>
<evidence type="ECO:0000313" key="4">
    <source>
        <dbReference type="EMBL" id="TCK93107.1"/>
    </source>
</evidence>
<organism evidence="4 5">
    <name type="scientific">Natranaerovirga hydrolytica</name>
    <dbReference type="NCBI Taxonomy" id="680378"/>
    <lineage>
        <taxon>Bacteria</taxon>
        <taxon>Bacillati</taxon>
        <taxon>Bacillota</taxon>
        <taxon>Clostridia</taxon>
        <taxon>Lachnospirales</taxon>
        <taxon>Natranaerovirgaceae</taxon>
        <taxon>Natranaerovirga</taxon>
    </lineage>
</organism>
<keyword evidence="5" id="KW-1185">Reference proteome</keyword>
<keyword evidence="4" id="KW-0489">Methyltransferase</keyword>
<comment type="similarity">
    <text evidence="1">Belongs to the peptidase A24 family.</text>
</comment>
<dbReference type="PANTHER" id="PTHR30487">
    <property type="entry name" value="TYPE 4 PREPILIN-LIKE PROTEINS LEADER PEPTIDE-PROCESSING ENZYME"/>
    <property type="match status" value="1"/>
</dbReference>
<evidence type="ECO:0000259" key="3">
    <source>
        <dbReference type="Pfam" id="PF01478"/>
    </source>
</evidence>
<reference evidence="4 5" key="1">
    <citation type="submission" date="2019-03" db="EMBL/GenBank/DDBJ databases">
        <title>Genomic Encyclopedia of Type Strains, Phase IV (KMG-IV): sequencing the most valuable type-strain genomes for metagenomic binning, comparative biology and taxonomic classification.</title>
        <authorList>
            <person name="Goeker M."/>
        </authorList>
    </citation>
    <scope>NUCLEOTIDE SEQUENCE [LARGE SCALE GENOMIC DNA]</scope>
    <source>
        <strain evidence="4 5">DSM 24176</strain>
    </source>
</reference>
<evidence type="ECO:0000313" key="5">
    <source>
        <dbReference type="Proteomes" id="UP000294545"/>
    </source>
</evidence>
<dbReference type="AlphaFoldDB" id="A0A4R1MKM2"/>
<evidence type="ECO:0000256" key="1">
    <source>
        <dbReference type="ARBA" id="ARBA00005801"/>
    </source>
</evidence>
<dbReference type="Gene3D" id="1.20.120.1220">
    <property type="match status" value="1"/>
</dbReference>
<feature type="transmembrane region" description="Helical" evidence="2">
    <location>
        <begin position="106"/>
        <end position="124"/>
    </location>
</feature>
<feature type="transmembrane region" description="Helical" evidence="2">
    <location>
        <begin position="85"/>
        <end position="100"/>
    </location>
</feature>
<dbReference type="GO" id="GO:0006465">
    <property type="term" value="P:signal peptide processing"/>
    <property type="evidence" value="ECO:0007669"/>
    <property type="project" value="TreeGrafter"/>
</dbReference>
<feature type="transmembrane region" description="Helical" evidence="2">
    <location>
        <begin position="55"/>
        <end position="73"/>
    </location>
</feature>
<keyword evidence="2" id="KW-0472">Membrane</keyword>
<feature type="transmembrane region" description="Helical" evidence="2">
    <location>
        <begin position="136"/>
        <end position="166"/>
    </location>
</feature>
<dbReference type="GO" id="GO:0004190">
    <property type="term" value="F:aspartic-type endopeptidase activity"/>
    <property type="evidence" value="ECO:0007669"/>
    <property type="project" value="InterPro"/>
</dbReference>
<sequence>MTFIITTVAINLLCIAYLIELGILKGPKKGVLITLLAIATTTTIHYRLYQLYQMSFYYIATLLCIIFLLLTSISDLQKKEIPSSYLYITIILGVMMLRINPNITPIESILGAGIGGLLIGLSYATKNAIGQGDGWVILAVGIITGWQMTLGILLIGLILSAIWGSYLLILRRQSKKTKMPFVPFLFLATLVIYLV</sequence>
<dbReference type="Proteomes" id="UP000294545">
    <property type="component" value="Unassembled WGS sequence"/>
</dbReference>
<dbReference type="Pfam" id="PF01478">
    <property type="entry name" value="Peptidase_A24"/>
    <property type="match status" value="1"/>
</dbReference>
<comment type="caution">
    <text evidence="4">The sequence shown here is derived from an EMBL/GenBank/DDBJ whole genome shotgun (WGS) entry which is preliminary data.</text>
</comment>
<dbReference type="PANTHER" id="PTHR30487:SF0">
    <property type="entry name" value="PREPILIN LEADER PEPTIDASE_N-METHYLTRANSFERASE-RELATED"/>
    <property type="match status" value="1"/>
</dbReference>
<accession>A0A4R1MKM2</accession>
<feature type="transmembrane region" description="Helical" evidence="2">
    <location>
        <begin position="6"/>
        <end position="24"/>
    </location>
</feature>
<feature type="domain" description="Prepilin type IV endopeptidase peptidase" evidence="3">
    <location>
        <begin position="62"/>
        <end position="164"/>
    </location>
</feature>
<gene>
    <name evidence="4" type="ORF">EDC19_1285</name>
</gene>
<dbReference type="RefSeq" id="WP_165868537.1">
    <property type="nucleotide sequence ID" value="NZ_SMGQ01000012.1"/>
</dbReference>
<dbReference type="GO" id="GO:0032259">
    <property type="term" value="P:methylation"/>
    <property type="evidence" value="ECO:0007669"/>
    <property type="project" value="UniProtKB-KW"/>
</dbReference>
<keyword evidence="4" id="KW-0808">Transferase</keyword>
<evidence type="ECO:0000256" key="2">
    <source>
        <dbReference type="SAM" id="Phobius"/>
    </source>
</evidence>
<dbReference type="InterPro" id="IPR050882">
    <property type="entry name" value="Prepilin_peptidase/N-MTase"/>
</dbReference>
<dbReference type="EMBL" id="SMGQ01000012">
    <property type="protein sequence ID" value="TCK93107.1"/>
    <property type="molecule type" value="Genomic_DNA"/>
</dbReference>
<name>A0A4R1MKM2_9FIRM</name>
<dbReference type="GO" id="GO:0005886">
    <property type="term" value="C:plasma membrane"/>
    <property type="evidence" value="ECO:0007669"/>
    <property type="project" value="TreeGrafter"/>
</dbReference>
<dbReference type="GO" id="GO:0008168">
    <property type="term" value="F:methyltransferase activity"/>
    <property type="evidence" value="ECO:0007669"/>
    <property type="project" value="UniProtKB-KW"/>
</dbReference>
<keyword evidence="2" id="KW-0812">Transmembrane</keyword>
<dbReference type="InterPro" id="IPR000045">
    <property type="entry name" value="Prepilin_IV_endopep_pep"/>
</dbReference>
<feature type="transmembrane region" description="Helical" evidence="2">
    <location>
        <begin position="31"/>
        <end position="49"/>
    </location>
</feature>
<keyword evidence="2" id="KW-1133">Transmembrane helix</keyword>
<proteinExistence type="inferred from homology"/>